<keyword evidence="2 9" id="KW-0032">Aminotransferase</keyword>
<dbReference type="InterPro" id="IPR015421">
    <property type="entry name" value="PyrdxlP-dep_Trfase_major"/>
</dbReference>
<dbReference type="InterPro" id="IPR015422">
    <property type="entry name" value="PyrdxlP-dep_Trfase_small"/>
</dbReference>
<comment type="pathway">
    <text evidence="7">Amino-acid biosynthesis.</text>
</comment>
<keyword evidence="3" id="KW-0028">Amino-acid biosynthesis</keyword>
<dbReference type="Gene3D" id="3.40.640.10">
    <property type="entry name" value="Type I PLP-dependent aspartate aminotransferase-like (Major domain)"/>
    <property type="match status" value="1"/>
</dbReference>
<organism evidence="9">
    <name type="scientific">hydrothermal vent metagenome</name>
    <dbReference type="NCBI Taxonomy" id="652676"/>
    <lineage>
        <taxon>unclassified sequences</taxon>
        <taxon>metagenomes</taxon>
        <taxon>ecological metagenomes</taxon>
    </lineage>
</organism>
<gene>
    <name evidence="9" type="ORF">MNBD_GAMMA23-1334</name>
</gene>
<evidence type="ECO:0000259" key="8">
    <source>
        <dbReference type="Pfam" id="PF00155"/>
    </source>
</evidence>
<dbReference type="GO" id="GO:0000105">
    <property type="term" value="P:L-histidine biosynthetic process"/>
    <property type="evidence" value="ECO:0007669"/>
    <property type="project" value="UniProtKB-KW"/>
</dbReference>
<comment type="cofactor">
    <cofactor evidence="1">
        <name>pyridoxal 5'-phosphate</name>
        <dbReference type="ChEBI" id="CHEBI:597326"/>
    </cofactor>
</comment>
<dbReference type="InterPro" id="IPR004839">
    <property type="entry name" value="Aminotransferase_I/II_large"/>
</dbReference>
<dbReference type="InterPro" id="IPR015424">
    <property type="entry name" value="PyrdxlP-dep_Trfase"/>
</dbReference>
<sequence>MTKKTYKSIADSINQWVRPEIRALQAYHVPPATDCIKLDAMENPYQWPEAMVDEWVGLVKDVELNRYPDPSASLLKDRLRNSMSVPEGADILLGNGSDELIQMLLMALTGKNKTVLSVAPSFVMYDMVATYTGMNYISVPLNDDFSLDAAAFLAAIEQHTPAIIFIAYPNNPTGNLFKRTDLQKIIDAAPGVIVIDEAYHAFADDSFMDEAGQVNNLLVMRTVSKMGLAGLRLGLLAGKAEWLNEFDKVRLPYNLNVLTQATAQFALQHQSVLDAQTETICKNRELLFNALSEIEGLQVYPSQANFILFRTRKGEASAIFNKLKEAGVLIKNLSPTGGALGDCLRVTVGMPEENTAFIKALKAAI</sequence>
<evidence type="ECO:0000256" key="4">
    <source>
        <dbReference type="ARBA" id="ARBA00022679"/>
    </source>
</evidence>
<dbReference type="SUPFAM" id="SSF53383">
    <property type="entry name" value="PLP-dependent transferases"/>
    <property type="match status" value="1"/>
</dbReference>
<dbReference type="GO" id="GO:0004400">
    <property type="term" value="F:histidinol-phosphate transaminase activity"/>
    <property type="evidence" value="ECO:0007669"/>
    <property type="project" value="UniProtKB-EC"/>
</dbReference>
<dbReference type="NCBIfam" id="TIGR01141">
    <property type="entry name" value="hisC"/>
    <property type="match status" value="1"/>
</dbReference>
<reference evidence="9" key="1">
    <citation type="submission" date="2018-06" db="EMBL/GenBank/DDBJ databases">
        <authorList>
            <person name="Zhirakovskaya E."/>
        </authorList>
    </citation>
    <scope>NUCLEOTIDE SEQUENCE</scope>
</reference>
<evidence type="ECO:0000256" key="1">
    <source>
        <dbReference type="ARBA" id="ARBA00001933"/>
    </source>
</evidence>
<dbReference type="PANTHER" id="PTHR42885:SF2">
    <property type="entry name" value="HISTIDINOL-PHOSPHATE AMINOTRANSFERASE"/>
    <property type="match status" value="1"/>
</dbReference>
<dbReference type="EMBL" id="UOFT01000054">
    <property type="protein sequence ID" value="VAW96814.1"/>
    <property type="molecule type" value="Genomic_DNA"/>
</dbReference>
<evidence type="ECO:0000256" key="7">
    <source>
        <dbReference type="ARBA" id="ARBA00029440"/>
    </source>
</evidence>
<evidence type="ECO:0000313" key="9">
    <source>
        <dbReference type="EMBL" id="VAW96814.1"/>
    </source>
</evidence>
<evidence type="ECO:0000256" key="6">
    <source>
        <dbReference type="ARBA" id="ARBA00023102"/>
    </source>
</evidence>
<dbReference type="Pfam" id="PF00155">
    <property type="entry name" value="Aminotran_1_2"/>
    <property type="match status" value="1"/>
</dbReference>
<keyword evidence="6" id="KW-0368">Histidine biosynthesis</keyword>
<evidence type="ECO:0000256" key="3">
    <source>
        <dbReference type="ARBA" id="ARBA00022605"/>
    </source>
</evidence>
<keyword evidence="4 9" id="KW-0808">Transferase</keyword>
<protein>
    <submittedName>
        <fullName evidence="9">Histidinol-phosphate aminotransferase</fullName>
        <ecNumber evidence="9">2.6.1.9</ecNumber>
    </submittedName>
</protein>
<dbReference type="HAMAP" id="MF_01023">
    <property type="entry name" value="HisC_aminotrans_2"/>
    <property type="match status" value="1"/>
</dbReference>
<dbReference type="Gene3D" id="3.90.1150.10">
    <property type="entry name" value="Aspartate Aminotransferase, domain 1"/>
    <property type="match status" value="1"/>
</dbReference>
<evidence type="ECO:0000256" key="2">
    <source>
        <dbReference type="ARBA" id="ARBA00022576"/>
    </source>
</evidence>
<dbReference type="AlphaFoldDB" id="A0A3B1AS68"/>
<dbReference type="CDD" id="cd00609">
    <property type="entry name" value="AAT_like"/>
    <property type="match status" value="1"/>
</dbReference>
<evidence type="ECO:0000256" key="5">
    <source>
        <dbReference type="ARBA" id="ARBA00022898"/>
    </source>
</evidence>
<accession>A0A3B1AS68</accession>
<name>A0A3B1AS68_9ZZZZ</name>
<dbReference type="EC" id="2.6.1.9" evidence="9"/>
<dbReference type="InterPro" id="IPR005861">
    <property type="entry name" value="HisP_aminotrans"/>
</dbReference>
<feature type="domain" description="Aminotransferase class I/classII large" evidence="8">
    <location>
        <begin position="34"/>
        <end position="355"/>
    </location>
</feature>
<dbReference type="PANTHER" id="PTHR42885">
    <property type="entry name" value="HISTIDINOL-PHOSPHATE AMINOTRANSFERASE-RELATED"/>
    <property type="match status" value="1"/>
</dbReference>
<keyword evidence="5" id="KW-0663">Pyridoxal phosphate</keyword>
<proteinExistence type="inferred from homology"/>
<dbReference type="GO" id="GO:0030170">
    <property type="term" value="F:pyridoxal phosphate binding"/>
    <property type="evidence" value="ECO:0007669"/>
    <property type="project" value="InterPro"/>
</dbReference>